<gene>
    <name evidence="1" type="ORF">COT91_05105</name>
</gene>
<accession>A0A2H0VC95</accession>
<protein>
    <submittedName>
        <fullName evidence="1">Uncharacterized protein</fullName>
    </submittedName>
</protein>
<comment type="caution">
    <text evidence="1">The sequence shown here is derived from an EMBL/GenBank/DDBJ whole genome shotgun (WGS) entry which is preliminary data.</text>
</comment>
<dbReference type="EMBL" id="PFAJ01000066">
    <property type="protein sequence ID" value="PIR96722.1"/>
    <property type="molecule type" value="Genomic_DNA"/>
</dbReference>
<proteinExistence type="predicted"/>
<reference evidence="2" key="1">
    <citation type="submission" date="2017-09" db="EMBL/GenBank/DDBJ databases">
        <title>Depth-based differentiation of microbial function through sediment-hosted aquifers and enrichment of novel symbionts in the deep terrestrial subsurface.</title>
        <authorList>
            <person name="Probst A.J."/>
            <person name="Ladd B."/>
            <person name="Jarett J.K."/>
            <person name="Geller-Mcgrath D.E."/>
            <person name="Sieber C.M.K."/>
            <person name="Emerson J.B."/>
            <person name="Anantharaman K."/>
            <person name="Thomas B.C."/>
            <person name="Malmstrom R."/>
            <person name="Stieglmeier M."/>
            <person name="Klingl A."/>
            <person name="Woyke T."/>
            <person name="Ryan C.M."/>
            <person name="Banfield J.F."/>
        </authorList>
    </citation>
    <scope>NUCLEOTIDE SEQUENCE [LARGE SCALE GENOMIC DNA]</scope>
</reference>
<evidence type="ECO:0000313" key="2">
    <source>
        <dbReference type="Proteomes" id="UP000230557"/>
    </source>
</evidence>
<dbReference type="InterPro" id="IPR046766">
    <property type="entry name" value="Bact_hydrolase"/>
</dbReference>
<dbReference type="Proteomes" id="UP000230557">
    <property type="component" value="Unassembled WGS sequence"/>
</dbReference>
<dbReference type="Pfam" id="PF20603">
    <property type="entry name" value="Bact_hydrolase"/>
    <property type="match status" value="1"/>
</dbReference>
<name>A0A2H0VC95_9BACT</name>
<organism evidence="1 2">
    <name type="scientific">Candidatus Doudnabacteria bacterium CG10_big_fil_rev_8_21_14_0_10_41_10</name>
    <dbReference type="NCBI Taxonomy" id="1974551"/>
    <lineage>
        <taxon>Bacteria</taxon>
        <taxon>Candidatus Doudnaibacteriota</taxon>
    </lineage>
</organism>
<dbReference type="AlphaFoldDB" id="A0A2H0VC95"/>
<sequence length="118" mass="13469">MGSVIKRMISKVKKAGAEPSTSEWITLSYDPSPWKGEHLASVTKDVPDAENVTLSGTFLTKVYEGAYKDAKKWHDQTIEYVKSKGKEPKKVYFFFTTCPKCAKHYGKIIRLFLPKYRS</sequence>
<evidence type="ECO:0000313" key="1">
    <source>
        <dbReference type="EMBL" id="PIR96722.1"/>
    </source>
</evidence>